<name>A0AA36F328_OCTVU</name>
<gene>
    <name evidence="2" type="ORF">OCTVUL_1B021335</name>
</gene>
<organism evidence="2 3">
    <name type="scientific">Octopus vulgaris</name>
    <name type="common">Common octopus</name>
    <dbReference type="NCBI Taxonomy" id="6645"/>
    <lineage>
        <taxon>Eukaryota</taxon>
        <taxon>Metazoa</taxon>
        <taxon>Spiralia</taxon>
        <taxon>Lophotrochozoa</taxon>
        <taxon>Mollusca</taxon>
        <taxon>Cephalopoda</taxon>
        <taxon>Coleoidea</taxon>
        <taxon>Octopodiformes</taxon>
        <taxon>Octopoda</taxon>
        <taxon>Incirrata</taxon>
        <taxon>Octopodidae</taxon>
        <taxon>Octopus</taxon>
    </lineage>
</organism>
<feature type="compositionally biased region" description="Gly residues" evidence="1">
    <location>
        <begin position="122"/>
        <end position="131"/>
    </location>
</feature>
<dbReference type="EMBL" id="OX597818">
    <property type="protein sequence ID" value="CAI9722662.1"/>
    <property type="molecule type" value="Genomic_DNA"/>
</dbReference>
<keyword evidence="3" id="KW-1185">Reference proteome</keyword>
<protein>
    <submittedName>
        <fullName evidence="2">Uncharacterized protein</fullName>
    </submittedName>
</protein>
<accession>A0AA36F328</accession>
<feature type="region of interest" description="Disordered" evidence="1">
    <location>
        <begin position="106"/>
        <end position="143"/>
    </location>
</feature>
<feature type="region of interest" description="Disordered" evidence="1">
    <location>
        <begin position="67"/>
        <end position="87"/>
    </location>
</feature>
<dbReference type="AlphaFoldDB" id="A0AA36F328"/>
<reference evidence="2" key="1">
    <citation type="submission" date="2023-08" db="EMBL/GenBank/DDBJ databases">
        <authorList>
            <person name="Alioto T."/>
            <person name="Alioto T."/>
            <person name="Gomez Garrido J."/>
        </authorList>
    </citation>
    <scope>NUCLEOTIDE SEQUENCE</scope>
</reference>
<evidence type="ECO:0000313" key="3">
    <source>
        <dbReference type="Proteomes" id="UP001162480"/>
    </source>
</evidence>
<dbReference type="Proteomes" id="UP001162480">
    <property type="component" value="Chromosome 5"/>
</dbReference>
<evidence type="ECO:0000313" key="2">
    <source>
        <dbReference type="EMBL" id="CAI9722662.1"/>
    </source>
</evidence>
<evidence type="ECO:0000256" key="1">
    <source>
        <dbReference type="SAM" id="MobiDB-lite"/>
    </source>
</evidence>
<sequence length="143" mass="14827">MLFFSLFSRILGRCSPHCDQKLYHSNCDHSDQPNRNRDACRSHDACINSEDDRGGGSVGVGVGAGVGSGAVVSEGDRKGVGSYGKDGGRSEVVIVVVACDVGSCGNSGGTTREDSNRYDSGVGVGGSGVDGDAGKLQGQRWWR</sequence>
<proteinExistence type="predicted"/>